<reference evidence="2 3" key="1">
    <citation type="submission" date="2017-06" db="EMBL/GenBank/DDBJ databases">
        <title>Draft genome of Bartonella tribocorum strain L103, isolated from a rodent in Laos.</title>
        <authorList>
            <person name="Hadjadj L."/>
            <person name="Jiyipong T."/>
            <person name="Morand S."/>
            <person name="Diene S.M."/>
            <person name="Rolain J.-M."/>
        </authorList>
    </citation>
    <scope>NUCLEOTIDE SEQUENCE [LARGE SCALE GENOMIC DNA]</scope>
    <source>
        <strain evidence="2 3">L103</strain>
    </source>
</reference>
<name>A0A2M6UTH8_9HYPH</name>
<dbReference type="EMBL" id="NJGE01000005">
    <property type="protein sequence ID" value="PIT69476.1"/>
    <property type="molecule type" value="Genomic_DNA"/>
</dbReference>
<gene>
    <name evidence="2" type="ORF">CER18_03395</name>
</gene>
<protein>
    <recommendedName>
        <fullName evidence="4">HEXXH motif domain-containing protein</fullName>
    </recommendedName>
</protein>
<dbReference type="AlphaFoldDB" id="A0A2M6UTH8"/>
<keyword evidence="1" id="KW-0812">Transmembrane</keyword>
<evidence type="ECO:0008006" key="4">
    <source>
        <dbReference type="Google" id="ProtNLM"/>
    </source>
</evidence>
<feature type="transmembrane region" description="Helical" evidence="1">
    <location>
        <begin position="71"/>
        <end position="92"/>
    </location>
</feature>
<accession>A0A2M6UTH8</accession>
<keyword evidence="1" id="KW-0472">Membrane</keyword>
<organism evidence="2 3">
    <name type="scientific">Bartonella tribocorum</name>
    <dbReference type="NCBI Taxonomy" id="85701"/>
    <lineage>
        <taxon>Bacteria</taxon>
        <taxon>Pseudomonadati</taxon>
        <taxon>Pseudomonadota</taxon>
        <taxon>Alphaproteobacteria</taxon>
        <taxon>Hyphomicrobiales</taxon>
        <taxon>Bartonellaceae</taxon>
        <taxon>Bartonella</taxon>
    </lineage>
</organism>
<dbReference type="NCBIfam" id="TIGR04267">
    <property type="entry name" value="mod_HExxH"/>
    <property type="match status" value="1"/>
</dbReference>
<proteinExistence type="predicted"/>
<dbReference type="Proteomes" id="UP000229839">
    <property type="component" value="Unassembled WGS sequence"/>
</dbReference>
<comment type="caution">
    <text evidence="2">The sequence shown here is derived from an EMBL/GenBank/DDBJ whole genome shotgun (WGS) entry which is preliminary data.</text>
</comment>
<dbReference type="InterPro" id="IPR026337">
    <property type="entry name" value="AKG_HExxH"/>
</dbReference>
<evidence type="ECO:0000256" key="1">
    <source>
        <dbReference type="SAM" id="Phobius"/>
    </source>
</evidence>
<evidence type="ECO:0000313" key="2">
    <source>
        <dbReference type="EMBL" id="PIT69476.1"/>
    </source>
</evidence>
<evidence type="ECO:0000313" key="3">
    <source>
        <dbReference type="Proteomes" id="UP000229839"/>
    </source>
</evidence>
<keyword evidence="1" id="KW-1133">Transmembrane helix</keyword>
<dbReference type="OrthoDB" id="9769264at2"/>
<sequence>MVYYDIENKDIYDPIVKFISEAFVKQNENFSGLSFSKNNSYKEKISTALNILDTATPILGYALNKFVKQILIVDSTVLIATSSLAFLGLIVISPKNEWTLYDYMENLVHELSHIELYIKQLIDPLVATDALLHSPFRLQKRPANAVFHAMFVLARIVLYLDGIYQHDIECAVYQNHMARLISLLTETAEQFEDSSCLTPYGRNLMDDIQNLLLKVQGKY</sequence>